<evidence type="ECO:0000313" key="4">
    <source>
        <dbReference type="Proteomes" id="UP001607069"/>
    </source>
</evidence>
<feature type="compositionally biased region" description="Basic and acidic residues" evidence="1">
    <location>
        <begin position="277"/>
        <end position="298"/>
    </location>
</feature>
<dbReference type="Pfam" id="PF13406">
    <property type="entry name" value="SLT_2"/>
    <property type="match status" value="1"/>
</dbReference>
<feature type="compositionally biased region" description="Acidic residues" evidence="1">
    <location>
        <begin position="420"/>
        <end position="466"/>
    </location>
</feature>
<dbReference type="PANTHER" id="PTHR30163:SF8">
    <property type="entry name" value="LYTIC MUREIN TRANSGLYCOSYLASE"/>
    <property type="match status" value="1"/>
</dbReference>
<evidence type="ECO:0000259" key="2">
    <source>
        <dbReference type="Pfam" id="PF13406"/>
    </source>
</evidence>
<keyword evidence="3" id="KW-0328">Glycosyltransferase</keyword>
<dbReference type="SUPFAM" id="SSF53955">
    <property type="entry name" value="Lysozyme-like"/>
    <property type="match status" value="1"/>
</dbReference>
<comment type="caution">
    <text evidence="3">The sequence shown here is derived from an EMBL/GenBank/DDBJ whole genome shotgun (WGS) entry which is preliminary data.</text>
</comment>
<keyword evidence="4" id="KW-1185">Reference proteome</keyword>
<dbReference type="InterPro" id="IPR023346">
    <property type="entry name" value="Lysozyme-like_dom_sf"/>
</dbReference>
<accession>A0ABW7HSU4</accession>
<feature type="region of interest" description="Disordered" evidence="1">
    <location>
        <begin position="1"/>
        <end position="72"/>
    </location>
</feature>
<dbReference type="GO" id="GO:0016757">
    <property type="term" value="F:glycosyltransferase activity"/>
    <property type="evidence" value="ECO:0007669"/>
    <property type="project" value="UniProtKB-KW"/>
</dbReference>
<protein>
    <submittedName>
        <fullName evidence="3">Lytic murein transglycosylase</fullName>
        <ecNumber evidence="3">2.4.-.-</ecNumber>
    </submittedName>
</protein>
<gene>
    <name evidence="3" type="ORF">ACG5V6_12105</name>
</gene>
<dbReference type="PANTHER" id="PTHR30163">
    <property type="entry name" value="MEMBRANE-BOUND LYTIC MUREIN TRANSGLYCOSYLASE B"/>
    <property type="match status" value="1"/>
</dbReference>
<sequence>MAAAAMAALTASQGPGLELVQPGGREAAGSPESPDLPADGNSPYHTELPPLVKPDKPGSSSDLPEVTGPAESGIPATVLAAYKRAERTLGEERPGCNLPWQLLAAIGKVESGQARGGAVDAQGTTHKPILGPALNGVGFAHISDTDGGAYDGDTRYDRAVGPMQFIPSTWAGWGADGNGDGRKDPNNIYDAALAAGRYLCAGGRNLSDPADLERAILSYNQSREYLRTVLSWLDFYRKGVHEVPDGEGTLPDSPGAGNESRPARPGGEPAGDSSGRPGDKGGDRKGDGGGEKGEDGKSSPKPPVSGEGTVTPLPPGDSEEPGEEPEEPDNPEEPGDEPGNPEEPGDEPDNPGEPDEPDEPEEPEEPGDEPDNPEEPGEEPEDPECPVDPEDPEESEDPDEPGESAEEPAGPPSPAPTGEPGEDSDGPEDSGESEDSENPEEPGEDPQDPCGDEEPEDPDEPGEGEDGSGQQGGGEQTPAPTAGAAVQARQED</sequence>
<evidence type="ECO:0000313" key="3">
    <source>
        <dbReference type="EMBL" id="MFH0248956.1"/>
    </source>
</evidence>
<dbReference type="RefSeq" id="WP_341829715.1">
    <property type="nucleotide sequence ID" value="NZ_BAABEN010000014.1"/>
</dbReference>
<dbReference type="InterPro" id="IPR043426">
    <property type="entry name" value="MltB-like"/>
</dbReference>
<proteinExistence type="predicted"/>
<dbReference type="EC" id="2.4.-.-" evidence="3"/>
<dbReference type="EMBL" id="JBIHMK010000037">
    <property type="protein sequence ID" value="MFH0248956.1"/>
    <property type="molecule type" value="Genomic_DNA"/>
</dbReference>
<keyword evidence="3" id="KW-0808">Transferase</keyword>
<dbReference type="InterPro" id="IPR031304">
    <property type="entry name" value="SLT_2"/>
</dbReference>
<name>A0ABW7HSU4_9ACTN</name>
<reference evidence="3 4" key="1">
    <citation type="submission" date="2024-10" db="EMBL/GenBank/DDBJ databases">
        <authorList>
            <person name="Cho J.-C."/>
        </authorList>
    </citation>
    <scope>NUCLEOTIDE SEQUENCE [LARGE SCALE GENOMIC DNA]</scope>
    <source>
        <strain evidence="3 4">KCTC29696</strain>
    </source>
</reference>
<feature type="region of interest" description="Disordered" evidence="1">
    <location>
        <begin position="242"/>
        <end position="492"/>
    </location>
</feature>
<dbReference type="CDD" id="cd13399">
    <property type="entry name" value="Slt35-like"/>
    <property type="match status" value="1"/>
</dbReference>
<dbReference type="Gene3D" id="1.10.530.10">
    <property type="match status" value="1"/>
</dbReference>
<feature type="domain" description="Transglycosylase SLT" evidence="2">
    <location>
        <begin position="159"/>
        <end position="203"/>
    </location>
</feature>
<evidence type="ECO:0000256" key="1">
    <source>
        <dbReference type="SAM" id="MobiDB-lite"/>
    </source>
</evidence>
<organism evidence="3 4">
    <name type="scientific">Streptomyces chitinivorans</name>
    <dbReference type="NCBI Taxonomy" id="1257027"/>
    <lineage>
        <taxon>Bacteria</taxon>
        <taxon>Bacillati</taxon>
        <taxon>Actinomycetota</taxon>
        <taxon>Actinomycetes</taxon>
        <taxon>Kitasatosporales</taxon>
        <taxon>Streptomycetaceae</taxon>
        <taxon>Streptomyces</taxon>
    </lineage>
</organism>
<feature type="compositionally biased region" description="Acidic residues" evidence="1">
    <location>
        <begin position="317"/>
        <end position="406"/>
    </location>
</feature>
<dbReference type="Proteomes" id="UP001607069">
    <property type="component" value="Unassembled WGS sequence"/>
</dbReference>